<dbReference type="InterPro" id="IPR021319">
    <property type="entry name" value="DUF2921"/>
</dbReference>
<dbReference type="AlphaFoldDB" id="B9SRZ5"/>
<dbReference type="Proteomes" id="UP000008311">
    <property type="component" value="Unassembled WGS sequence"/>
</dbReference>
<feature type="domain" description="SWEET-like" evidence="11">
    <location>
        <begin position="635"/>
        <end position="917"/>
    </location>
</feature>
<dbReference type="Pfam" id="PF25333">
    <property type="entry name" value="DUF2921_N"/>
    <property type="match status" value="3"/>
</dbReference>
<feature type="domain" description="DUF2921" evidence="12">
    <location>
        <begin position="445"/>
        <end position="624"/>
    </location>
</feature>
<comment type="catalytic activity">
    <reaction evidence="1">
        <text>S-ubiquitinyl-[E2 ubiquitin-conjugating enzyme]-L-cysteine + [acceptor protein]-L-lysine = [E2 ubiquitin-conjugating enzyme]-L-cysteine + N(6)-ubiquitinyl-[acceptor protein]-L-lysine.</text>
        <dbReference type="EC" id="2.3.2.27"/>
    </reaction>
</comment>
<evidence type="ECO:0000259" key="12">
    <source>
        <dbReference type="Pfam" id="PF25333"/>
    </source>
</evidence>
<evidence type="ECO:0000313" key="13">
    <source>
        <dbReference type="EMBL" id="EEF33586.1"/>
    </source>
</evidence>
<keyword evidence="7" id="KW-0833">Ubl conjugation pathway</keyword>
<evidence type="ECO:0000256" key="10">
    <source>
        <dbReference type="SAM" id="Phobius"/>
    </source>
</evidence>
<dbReference type="InParanoid" id="B9SRZ5"/>
<evidence type="ECO:0000256" key="4">
    <source>
        <dbReference type="ARBA" id="ARBA00012483"/>
    </source>
</evidence>
<keyword evidence="8 10" id="KW-1133">Transmembrane helix</keyword>
<dbReference type="OrthoDB" id="607498at2759"/>
<feature type="domain" description="DUF2921" evidence="12">
    <location>
        <begin position="47"/>
        <end position="233"/>
    </location>
</feature>
<dbReference type="EMBL" id="EQ974105">
    <property type="protein sequence ID" value="EEF33586.1"/>
    <property type="molecule type" value="Genomic_DNA"/>
</dbReference>
<name>B9SRZ5_RICCO</name>
<keyword evidence="6 10" id="KW-0812">Transmembrane</keyword>
<keyword evidence="14" id="KW-1185">Reference proteome</keyword>
<feature type="transmembrane region" description="Helical" evidence="10">
    <location>
        <begin position="764"/>
        <end position="786"/>
    </location>
</feature>
<comment type="pathway">
    <text evidence="3">Protein modification; protein ubiquitination.</text>
</comment>
<feature type="transmembrane region" description="Helical" evidence="10">
    <location>
        <begin position="12"/>
        <end position="34"/>
    </location>
</feature>
<dbReference type="Pfam" id="PF11145">
    <property type="entry name" value="DUF2921"/>
    <property type="match status" value="1"/>
</dbReference>
<feature type="transmembrane region" description="Helical" evidence="10">
    <location>
        <begin position="679"/>
        <end position="703"/>
    </location>
</feature>
<comment type="subcellular location">
    <subcellularLocation>
        <location evidence="2">Endomembrane system</location>
        <topology evidence="2">Multi-pass membrane protein</topology>
    </subcellularLocation>
</comment>
<gene>
    <name evidence="13" type="ORF">RCOM_0519490</name>
</gene>
<accession>B9SRZ5</accession>
<evidence type="ECO:0000256" key="7">
    <source>
        <dbReference type="ARBA" id="ARBA00022786"/>
    </source>
</evidence>
<dbReference type="KEGG" id="rcu:8267181"/>
<proteinExistence type="predicted"/>
<dbReference type="eggNOG" id="ENOG502QS79">
    <property type="taxonomic scope" value="Eukaryota"/>
</dbReference>
<dbReference type="PANTHER" id="PTHR33389:SF18">
    <property type="entry name" value="OS01G0677900 PROTEIN"/>
    <property type="match status" value="1"/>
</dbReference>
<dbReference type="STRING" id="3988.B9SRZ5"/>
<feature type="transmembrane region" description="Helical" evidence="10">
    <location>
        <begin position="881"/>
        <end position="903"/>
    </location>
</feature>
<dbReference type="PANTHER" id="PTHR33389">
    <property type="entry name" value="FAMILY PROTEIN, PUTATIVE (DUF2921)-RELATED"/>
    <property type="match status" value="1"/>
</dbReference>
<dbReference type="GO" id="GO:0012505">
    <property type="term" value="C:endomembrane system"/>
    <property type="evidence" value="ECO:0007669"/>
    <property type="project" value="UniProtKB-SubCell"/>
</dbReference>
<evidence type="ECO:0000256" key="6">
    <source>
        <dbReference type="ARBA" id="ARBA00022692"/>
    </source>
</evidence>
<evidence type="ECO:0000256" key="9">
    <source>
        <dbReference type="ARBA" id="ARBA00023136"/>
    </source>
</evidence>
<dbReference type="InterPro" id="IPR057425">
    <property type="entry name" value="DUF2921_N"/>
</dbReference>
<feature type="transmembrane region" description="Helical" evidence="10">
    <location>
        <begin position="646"/>
        <end position="667"/>
    </location>
</feature>
<feature type="domain" description="DUF2921" evidence="12">
    <location>
        <begin position="262"/>
        <end position="420"/>
    </location>
</feature>
<keyword evidence="9 10" id="KW-0472">Membrane</keyword>
<dbReference type="GO" id="GO:0061630">
    <property type="term" value="F:ubiquitin protein ligase activity"/>
    <property type="evidence" value="ECO:0007669"/>
    <property type="project" value="UniProtKB-EC"/>
</dbReference>
<evidence type="ECO:0000256" key="1">
    <source>
        <dbReference type="ARBA" id="ARBA00000900"/>
    </source>
</evidence>
<evidence type="ECO:0000256" key="2">
    <source>
        <dbReference type="ARBA" id="ARBA00004127"/>
    </source>
</evidence>
<evidence type="ECO:0000259" key="11">
    <source>
        <dbReference type="Pfam" id="PF11145"/>
    </source>
</evidence>
<evidence type="ECO:0000256" key="8">
    <source>
        <dbReference type="ARBA" id="ARBA00022989"/>
    </source>
</evidence>
<evidence type="ECO:0000313" key="14">
    <source>
        <dbReference type="Proteomes" id="UP000008311"/>
    </source>
</evidence>
<feature type="transmembrane region" description="Helical" evidence="10">
    <location>
        <begin position="837"/>
        <end position="856"/>
    </location>
</feature>
<evidence type="ECO:0000256" key="5">
    <source>
        <dbReference type="ARBA" id="ARBA00022679"/>
    </source>
</evidence>
<keyword evidence="5" id="KW-0808">Transferase</keyword>
<protein>
    <recommendedName>
        <fullName evidence="4">RING-type E3 ubiquitin transferase</fullName>
        <ecNumber evidence="4">2.3.2.27</ecNumber>
    </recommendedName>
</protein>
<sequence>MATSCSIVISPIICLQLSWLRTATFVVFTILFYANFISSSQPDIPDYKAHCASVVPHSPPTAPEFTTIPFPPDQDGYYLGGDGMFDLLDSNSSHYYYSSSDRKVLLFRTRHVHSTDADGVYKVEASLIIQPSSMSYNVEDIGYSYSHSPHVISSWTGRDALTFEVAGFWSKSTGKLCMVGSSSTYWHEGKARVLNALLNLYDVKRVNNITSLIRGTIHSLNSAYDLSYFQPISLLMFPQTDYTYSSEVFQEVDFVWTGDAAKLSSLPLSKSICSIFSRERNSFKLVYASGCDSSKSCNPLGEGAEFLPVVMSLSLIQCSHDGLSLRFLLEFSNRSSGISFSPNATFVAEGTWNHKKDQLCVVACRILNATNSLSSSHIDDCSIRMTLGFPSVWSITNTSAIVGDIWSIKHGNESSYFKRIQFRSNKGEVIAIPGLKYNYTLVERAKKSCKQNLPTGKKGSQYPDANSNEMQFDMAVKKSSGKRIGWGYASPLFVDDHIPIRNVHFINFSSSLPANSLDKAKFQPSRPLYISYRMDFPSFGGSLNQYTQVDITAEGIYYPETGDMCMVGCRYLALNNNQLPTDDSMDCNIFVKLQFPSIDSSSYIQGHIKSTREESDPLYLMPLSFSALSFYSRHARKSIWRMDLEIIMTMVTNTLVCFFVGYQILYAKKHPTMFPFISLLMLVVLILGHMFPLILNFEALFFSEQNRRYILSGTGGWLEANEVIVRLVTMVAFLLQVRLLQLVCSARLADENQKASWIAERKTLYASLPLYIAGGFIALFVNWRYYKFGGRMNSTYVYSQQQQSFWVDLRSYAGLILDGFLLPQILLNIFHNSRQNALSCFFYMGTTFARLLPHAYDLYRGNYYADDFDWSYMYADHAADYYSTAWDIIIPLGCLLFAAVIYLQQRNGGRCFLPKRFKEMEGYEKVPLPVAIDP</sequence>
<dbReference type="EC" id="2.3.2.27" evidence="4"/>
<reference evidence="14" key="1">
    <citation type="journal article" date="2010" name="Nat. Biotechnol.">
        <title>Draft genome sequence of the oilseed species Ricinus communis.</title>
        <authorList>
            <person name="Chan A.P."/>
            <person name="Crabtree J."/>
            <person name="Zhao Q."/>
            <person name="Lorenzi H."/>
            <person name="Orvis J."/>
            <person name="Puiu D."/>
            <person name="Melake-Berhan A."/>
            <person name="Jones K.M."/>
            <person name="Redman J."/>
            <person name="Chen G."/>
            <person name="Cahoon E.B."/>
            <person name="Gedil M."/>
            <person name="Stanke M."/>
            <person name="Haas B.J."/>
            <person name="Wortman J.R."/>
            <person name="Fraser-Liggett C.M."/>
            <person name="Ravel J."/>
            <person name="Rabinowicz P.D."/>
        </authorList>
    </citation>
    <scope>NUCLEOTIDE SEQUENCE [LARGE SCALE GENOMIC DNA]</scope>
    <source>
        <strain evidence="14">cv. Hale</strain>
    </source>
</reference>
<feature type="transmembrane region" description="Helical" evidence="10">
    <location>
        <begin position="723"/>
        <end position="743"/>
    </location>
</feature>
<organism evidence="13 14">
    <name type="scientific">Ricinus communis</name>
    <name type="common">Castor bean</name>
    <dbReference type="NCBI Taxonomy" id="3988"/>
    <lineage>
        <taxon>Eukaryota</taxon>
        <taxon>Viridiplantae</taxon>
        <taxon>Streptophyta</taxon>
        <taxon>Embryophyta</taxon>
        <taxon>Tracheophyta</taxon>
        <taxon>Spermatophyta</taxon>
        <taxon>Magnoliopsida</taxon>
        <taxon>eudicotyledons</taxon>
        <taxon>Gunneridae</taxon>
        <taxon>Pentapetalae</taxon>
        <taxon>rosids</taxon>
        <taxon>fabids</taxon>
        <taxon>Malpighiales</taxon>
        <taxon>Euphorbiaceae</taxon>
        <taxon>Acalyphoideae</taxon>
        <taxon>Acalypheae</taxon>
        <taxon>Ricinus</taxon>
    </lineage>
</organism>
<feature type="transmembrane region" description="Helical" evidence="10">
    <location>
        <begin position="812"/>
        <end position="830"/>
    </location>
</feature>
<evidence type="ECO:0000256" key="3">
    <source>
        <dbReference type="ARBA" id="ARBA00004906"/>
    </source>
</evidence>